<dbReference type="RefSeq" id="WP_377289900.1">
    <property type="nucleotide sequence ID" value="NZ_JBHSBM010000023.1"/>
</dbReference>
<evidence type="ECO:0008006" key="4">
    <source>
        <dbReference type="Google" id="ProtNLM"/>
    </source>
</evidence>
<feature type="chain" id="PRO_5046673756" description="Lipoprotein" evidence="1">
    <location>
        <begin position="22"/>
        <end position="159"/>
    </location>
</feature>
<accession>A0ABV8I8K5</accession>
<dbReference type="Proteomes" id="UP001595850">
    <property type="component" value="Unassembled WGS sequence"/>
</dbReference>
<keyword evidence="3" id="KW-1185">Reference proteome</keyword>
<name>A0ABV8I8K5_9ACTN</name>
<feature type="signal peptide" evidence="1">
    <location>
        <begin position="1"/>
        <end position="21"/>
    </location>
</feature>
<proteinExistence type="predicted"/>
<keyword evidence="1" id="KW-0732">Signal</keyword>
<reference evidence="3" key="1">
    <citation type="journal article" date="2019" name="Int. J. Syst. Evol. Microbiol.">
        <title>The Global Catalogue of Microorganisms (GCM) 10K type strain sequencing project: providing services to taxonomists for standard genome sequencing and annotation.</title>
        <authorList>
            <consortium name="The Broad Institute Genomics Platform"/>
            <consortium name="The Broad Institute Genome Sequencing Center for Infectious Disease"/>
            <person name="Wu L."/>
            <person name="Ma J."/>
        </authorList>
    </citation>
    <scope>NUCLEOTIDE SEQUENCE [LARGE SCALE GENOMIC DNA]</scope>
    <source>
        <strain evidence="3">TBRC 4489</strain>
    </source>
</reference>
<protein>
    <recommendedName>
        <fullName evidence="4">Lipoprotein</fullName>
    </recommendedName>
</protein>
<evidence type="ECO:0000313" key="3">
    <source>
        <dbReference type="Proteomes" id="UP001595850"/>
    </source>
</evidence>
<evidence type="ECO:0000313" key="2">
    <source>
        <dbReference type="EMBL" id="MFC4060547.1"/>
    </source>
</evidence>
<gene>
    <name evidence="2" type="ORF">ACFOWE_19765</name>
</gene>
<comment type="caution">
    <text evidence="2">The sequence shown here is derived from an EMBL/GenBank/DDBJ whole genome shotgun (WGS) entry which is preliminary data.</text>
</comment>
<dbReference type="EMBL" id="JBHSBM010000023">
    <property type="protein sequence ID" value="MFC4060547.1"/>
    <property type="molecule type" value="Genomic_DNA"/>
</dbReference>
<evidence type="ECO:0000256" key="1">
    <source>
        <dbReference type="SAM" id="SignalP"/>
    </source>
</evidence>
<organism evidence="2 3">
    <name type="scientific">Planomonospora corallina</name>
    <dbReference type="NCBI Taxonomy" id="1806052"/>
    <lineage>
        <taxon>Bacteria</taxon>
        <taxon>Bacillati</taxon>
        <taxon>Actinomycetota</taxon>
        <taxon>Actinomycetes</taxon>
        <taxon>Streptosporangiales</taxon>
        <taxon>Streptosporangiaceae</taxon>
        <taxon>Planomonospora</taxon>
    </lineage>
</organism>
<sequence length="159" mass="17817">MRIARFLALGLAAALVTSGCASEPEPSLEKAAAELQKDTQRLETDDVFKNPLNKLRILQRPDEDIPCGEGKFKRVLRATADDERKTSDIDSHLDMAQRIMHTTLSQVMNYKMEANLDQVDALEGRFMRGSKDIGIVVDVHVAPESPTWRLRAETVCLPR</sequence>
<dbReference type="PROSITE" id="PS51257">
    <property type="entry name" value="PROKAR_LIPOPROTEIN"/>
    <property type="match status" value="1"/>
</dbReference>